<keyword evidence="2" id="KW-0812">Transmembrane</keyword>
<evidence type="ECO:0000256" key="1">
    <source>
        <dbReference type="SAM" id="MobiDB-lite"/>
    </source>
</evidence>
<evidence type="ECO:0000313" key="5">
    <source>
        <dbReference type="Proteomes" id="UP001354931"/>
    </source>
</evidence>
<comment type="caution">
    <text evidence="4">The sequence shown here is derived from an EMBL/GenBank/DDBJ whole genome shotgun (WGS) entry which is preliminary data.</text>
</comment>
<reference evidence="4 5" key="1">
    <citation type="submission" date="2022-10" db="EMBL/GenBank/DDBJ databases">
        <authorList>
            <person name="Xie J."/>
            <person name="Shen N."/>
        </authorList>
    </citation>
    <scope>NUCLEOTIDE SEQUENCE [LARGE SCALE GENOMIC DNA]</scope>
    <source>
        <strain evidence="4 5">YIM65594</strain>
    </source>
</reference>
<protein>
    <submittedName>
        <fullName evidence="4">Asp23/Gls24 family envelope stress response protein</fullName>
    </submittedName>
</protein>
<feature type="compositionally biased region" description="Basic and acidic residues" evidence="1">
    <location>
        <begin position="120"/>
        <end position="130"/>
    </location>
</feature>
<feature type="region of interest" description="Disordered" evidence="1">
    <location>
        <begin position="102"/>
        <end position="137"/>
    </location>
</feature>
<organism evidence="4 5">
    <name type="scientific">Streptomyces endophyticus</name>
    <dbReference type="NCBI Taxonomy" id="714166"/>
    <lineage>
        <taxon>Bacteria</taxon>
        <taxon>Bacillati</taxon>
        <taxon>Actinomycetota</taxon>
        <taxon>Actinomycetes</taxon>
        <taxon>Kitasatosporales</taxon>
        <taxon>Streptomycetaceae</taxon>
        <taxon>Streptomyces</taxon>
    </lineage>
</organism>
<dbReference type="EMBL" id="JAOZYC010000057">
    <property type="protein sequence ID" value="MEB8337565.1"/>
    <property type="molecule type" value="Genomic_DNA"/>
</dbReference>
<proteinExistence type="predicted"/>
<keyword evidence="5" id="KW-1185">Reference proteome</keyword>
<dbReference type="RefSeq" id="WP_326015238.1">
    <property type="nucleotide sequence ID" value="NZ_JAOZYC010000057.1"/>
</dbReference>
<evidence type="ECO:0000256" key="2">
    <source>
        <dbReference type="SAM" id="Phobius"/>
    </source>
</evidence>
<feature type="compositionally biased region" description="Low complexity" evidence="1">
    <location>
        <begin position="102"/>
        <end position="116"/>
    </location>
</feature>
<dbReference type="Pfam" id="PF19803">
    <property type="entry name" value="DUF6286"/>
    <property type="match status" value="1"/>
</dbReference>
<keyword evidence="2" id="KW-1133">Transmembrane helix</keyword>
<feature type="domain" description="DUF6286" evidence="3">
    <location>
        <begin position="203"/>
        <end position="307"/>
    </location>
</feature>
<accession>A0ABU6F0N7</accession>
<dbReference type="Proteomes" id="UP001354931">
    <property type="component" value="Unassembled WGS sequence"/>
</dbReference>
<feature type="transmembrane region" description="Helical" evidence="2">
    <location>
        <begin position="146"/>
        <end position="168"/>
    </location>
</feature>
<evidence type="ECO:0000259" key="3">
    <source>
        <dbReference type="Pfam" id="PF19803"/>
    </source>
</evidence>
<gene>
    <name evidence="4" type="ORF">OKJ99_08565</name>
</gene>
<dbReference type="InterPro" id="IPR046253">
    <property type="entry name" value="DUF6286"/>
</dbReference>
<name>A0ABU6F0N7_9ACTN</name>
<keyword evidence="2" id="KW-0472">Membrane</keyword>
<feature type="transmembrane region" description="Helical" evidence="2">
    <location>
        <begin position="193"/>
        <end position="213"/>
    </location>
</feature>
<sequence>MTGAAERGKTAVSDRAVRKIAGRAAGEVASASVRTGAGSASVRGRRADVGVKVALPFPAPLPEAARLIQDHVTSRTQELTGLHVSTAQVHVTGLLPVPATRTAAEPATGLATTTAADDPDATHRDSEDSGSRTPLRWWSPRRLPTALLALAAATACGALAVDMIRVHLAHRPAASWRADTVHWLERHGPDAPFVGIAAGALALVGILMIALALSPGRRGLLTMTSPAAHLRVAMDRTAIALVVRDAVGDVPGVGAVRVRVRRRRVVVRAQLAFGDRAIARRDILAAAHGVLDGCCLRRPPGLRVKVQESHHQKGRATDAP</sequence>
<evidence type="ECO:0000313" key="4">
    <source>
        <dbReference type="EMBL" id="MEB8337565.1"/>
    </source>
</evidence>